<dbReference type="Pfam" id="PF04149">
    <property type="entry name" value="DUF397"/>
    <property type="match status" value="1"/>
</dbReference>
<dbReference type="OrthoDB" id="4315616at2"/>
<proteinExistence type="predicted"/>
<gene>
    <name evidence="2" type="ORF">FNZ23_11110</name>
</gene>
<evidence type="ECO:0000313" key="2">
    <source>
        <dbReference type="EMBL" id="TSB42216.1"/>
    </source>
</evidence>
<dbReference type="EMBL" id="VKLS01000099">
    <property type="protein sequence ID" value="TSB42216.1"/>
    <property type="molecule type" value="Genomic_DNA"/>
</dbReference>
<feature type="domain" description="DUF397" evidence="1">
    <location>
        <begin position="6"/>
        <end position="57"/>
    </location>
</feature>
<keyword evidence="3" id="KW-1185">Reference proteome</keyword>
<accession>A0A553ZLP8</accession>
<evidence type="ECO:0000313" key="3">
    <source>
        <dbReference type="Proteomes" id="UP000320888"/>
    </source>
</evidence>
<dbReference type="Proteomes" id="UP000320888">
    <property type="component" value="Unassembled WGS sequence"/>
</dbReference>
<organism evidence="2 3">
    <name type="scientific">Streptomyces benahoarensis</name>
    <dbReference type="NCBI Taxonomy" id="2595054"/>
    <lineage>
        <taxon>Bacteria</taxon>
        <taxon>Bacillati</taxon>
        <taxon>Actinomycetota</taxon>
        <taxon>Actinomycetes</taxon>
        <taxon>Kitasatosporales</taxon>
        <taxon>Streptomycetaceae</taxon>
        <taxon>Streptomyces</taxon>
    </lineage>
</organism>
<dbReference type="InterPro" id="IPR007278">
    <property type="entry name" value="DUF397"/>
</dbReference>
<evidence type="ECO:0000259" key="1">
    <source>
        <dbReference type="Pfam" id="PF04149"/>
    </source>
</evidence>
<reference evidence="2 3" key="1">
    <citation type="submission" date="2019-07" db="EMBL/GenBank/DDBJ databases">
        <title>Draft genome for Streptomyces benahoarensis MZ03-48.</title>
        <authorList>
            <person name="Gonzalez-Pimentel J.L."/>
        </authorList>
    </citation>
    <scope>NUCLEOTIDE SEQUENCE [LARGE SCALE GENOMIC DNA]</scope>
    <source>
        <strain evidence="2 3">MZ03-48</strain>
    </source>
</reference>
<dbReference type="RefSeq" id="WP_143942417.1">
    <property type="nucleotide sequence ID" value="NZ_VKLS01000099.1"/>
</dbReference>
<name>A0A553ZLP8_9ACTN</name>
<sequence length="63" mass="6928">MTAFEFHKSSYSGSQGECVEVARNVPRTTAVRDSKRPAGPRITFDAATWDTFMLSLKDDGTAD</sequence>
<comment type="caution">
    <text evidence="2">The sequence shown here is derived from an EMBL/GenBank/DDBJ whole genome shotgun (WGS) entry which is preliminary data.</text>
</comment>
<protein>
    <submittedName>
        <fullName evidence="2">DUF397 domain-containing protein</fullName>
    </submittedName>
</protein>
<dbReference type="AlphaFoldDB" id="A0A553ZLP8"/>